<dbReference type="EMBL" id="MBLM01000108">
    <property type="protein sequence ID" value="OHV38726.1"/>
    <property type="molecule type" value="Genomic_DNA"/>
</dbReference>
<feature type="transmembrane region" description="Helical" evidence="2">
    <location>
        <begin position="92"/>
        <end position="111"/>
    </location>
</feature>
<gene>
    <name evidence="3" type="ORF">CC117_03065</name>
</gene>
<protein>
    <submittedName>
        <fullName evidence="3">Uncharacterized protein</fullName>
    </submittedName>
</protein>
<dbReference type="Proteomes" id="UP000179627">
    <property type="component" value="Unassembled WGS sequence"/>
</dbReference>
<keyword evidence="2" id="KW-0472">Membrane</keyword>
<evidence type="ECO:0000313" key="4">
    <source>
        <dbReference type="Proteomes" id="UP000179627"/>
    </source>
</evidence>
<dbReference type="AlphaFoldDB" id="A0A1S1QYN0"/>
<feature type="transmembrane region" description="Helical" evidence="2">
    <location>
        <begin position="55"/>
        <end position="80"/>
    </location>
</feature>
<proteinExistence type="predicted"/>
<accession>A0A1S1QYN0</accession>
<feature type="transmembrane region" description="Helical" evidence="2">
    <location>
        <begin position="7"/>
        <end position="27"/>
    </location>
</feature>
<name>A0A1S1QYN0_9ACTN</name>
<keyword evidence="4" id="KW-1185">Reference proteome</keyword>
<evidence type="ECO:0000256" key="1">
    <source>
        <dbReference type="SAM" id="MobiDB-lite"/>
    </source>
</evidence>
<dbReference type="OrthoDB" id="3215348at2"/>
<organism evidence="3 4">
    <name type="scientific">Parafrankia colletiae</name>
    <dbReference type="NCBI Taxonomy" id="573497"/>
    <lineage>
        <taxon>Bacteria</taxon>
        <taxon>Bacillati</taxon>
        <taxon>Actinomycetota</taxon>
        <taxon>Actinomycetes</taxon>
        <taxon>Frankiales</taxon>
        <taxon>Frankiaceae</taxon>
        <taxon>Parafrankia</taxon>
    </lineage>
</organism>
<keyword evidence="2" id="KW-0812">Transmembrane</keyword>
<feature type="transmembrane region" description="Helical" evidence="2">
    <location>
        <begin position="117"/>
        <end position="138"/>
    </location>
</feature>
<feature type="region of interest" description="Disordered" evidence="1">
    <location>
        <begin position="144"/>
        <end position="197"/>
    </location>
</feature>
<comment type="caution">
    <text evidence="3">The sequence shown here is derived from an EMBL/GenBank/DDBJ whole genome shotgun (WGS) entry which is preliminary data.</text>
</comment>
<reference evidence="4" key="1">
    <citation type="submission" date="2016-07" db="EMBL/GenBank/DDBJ databases">
        <title>Sequence Frankia sp. strain CcI1.17.</title>
        <authorList>
            <person name="Ghodhbane-Gtari F."/>
            <person name="Swanson E."/>
            <person name="Gueddou A."/>
            <person name="Morris K."/>
            <person name="Hezbri K."/>
            <person name="Ktari A."/>
            <person name="Nouioui I."/>
            <person name="Abebe-Akele F."/>
            <person name="Simpson S."/>
            <person name="Thomas K."/>
            <person name="Gtari M."/>
            <person name="Tisa L.S."/>
            <person name="Hurst S."/>
        </authorList>
    </citation>
    <scope>NUCLEOTIDE SEQUENCE [LARGE SCALE GENOMIC DNA]</scope>
    <source>
        <strain evidence="4">Cc1.17</strain>
    </source>
</reference>
<evidence type="ECO:0000313" key="3">
    <source>
        <dbReference type="EMBL" id="OHV38726.1"/>
    </source>
</evidence>
<dbReference type="RefSeq" id="WP_071083764.1">
    <property type="nucleotide sequence ID" value="NZ_MBLM01000108.1"/>
</dbReference>
<evidence type="ECO:0000256" key="2">
    <source>
        <dbReference type="SAM" id="Phobius"/>
    </source>
</evidence>
<feature type="compositionally biased region" description="Polar residues" evidence="1">
    <location>
        <begin position="180"/>
        <end position="197"/>
    </location>
</feature>
<sequence length="218" mass="22528">MTRGLRWAGGFVLITHGLVHLLIWPGAPLRTSGGTTRLRWNGTSWSWVPDWMPPAAVSAVGGTLLAATVLGCLFGGLALLGLPVARRLPLSAAGAGAVCSLLLFALIWPGLEPDPAEFAAGAVLSAALLAGVCLTLLARRWRRRSSSPVGPGDPAGPGGAAPSGQDHQDHRQAGDIVRSGSPSSSGTPFRSETTPFRSETLCWSETLFRPATGPTAHG</sequence>
<keyword evidence="2" id="KW-1133">Transmembrane helix</keyword>